<dbReference type="STRING" id="694327.DFW101_2813"/>
<keyword evidence="6" id="KW-1185">Reference proteome</keyword>
<dbReference type="OrthoDB" id="5442742at2"/>
<reference evidence="6" key="1">
    <citation type="journal article" date="2015" name="Genome Announc.">
        <title>High-Quality Draft Genome Sequence of Desulfovibrio carbinoliphilus FW-101-2B, an Organic Acid-Oxidizing Sulfate-Reducing Bacterium Isolated from Uranium(VI)-Contaminated Groundwater.</title>
        <authorList>
            <person name="Ramsay B.D."/>
            <person name="Hwang C."/>
            <person name="Woo H.L."/>
            <person name="Carroll S.L."/>
            <person name="Lucas S."/>
            <person name="Han J."/>
            <person name="Lapidus A.L."/>
            <person name="Cheng J.F."/>
            <person name="Goodwin L.A."/>
            <person name="Pitluck S."/>
            <person name="Peters L."/>
            <person name="Chertkov O."/>
            <person name="Held B."/>
            <person name="Detter J.C."/>
            <person name="Han C.S."/>
            <person name="Tapia R."/>
            <person name="Land M.L."/>
            <person name="Hauser L.J."/>
            <person name="Kyrpides N.C."/>
            <person name="Ivanova N.N."/>
            <person name="Mikhailova N."/>
            <person name="Pagani I."/>
            <person name="Woyke T."/>
            <person name="Arkin A.P."/>
            <person name="Dehal P."/>
            <person name="Chivian D."/>
            <person name="Criddle C.S."/>
            <person name="Wu W."/>
            <person name="Chakraborty R."/>
            <person name="Hazen T.C."/>
            <person name="Fields M.W."/>
        </authorList>
    </citation>
    <scope>NUCLEOTIDE SEQUENCE [LARGE SCALE GENOMIC DNA]</scope>
    <source>
        <strain evidence="6">FW-101-2B</strain>
    </source>
</reference>
<dbReference type="GO" id="GO:0016887">
    <property type="term" value="F:ATP hydrolysis activity"/>
    <property type="evidence" value="ECO:0007669"/>
    <property type="project" value="TreeGrafter"/>
</dbReference>
<feature type="domain" description="Bacterial type II secretion system protein E" evidence="4">
    <location>
        <begin position="72"/>
        <end position="276"/>
    </location>
</feature>
<comment type="similarity">
    <text evidence="1">Belongs to the GSP E family.</text>
</comment>
<dbReference type="PANTHER" id="PTHR30258">
    <property type="entry name" value="TYPE II SECRETION SYSTEM PROTEIN GSPE-RELATED"/>
    <property type="match status" value="1"/>
</dbReference>
<evidence type="ECO:0000313" key="6">
    <source>
        <dbReference type="Proteomes" id="UP000004662"/>
    </source>
</evidence>
<evidence type="ECO:0000256" key="2">
    <source>
        <dbReference type="ARBA" id="ARBA00022741"/>
    </source>
</evidence>
<proteinExistence type="inferred from homology"/>
<dbReference type="GO" id="GO:0005524">
    <property type="term" value="F:ATP binding"/>
    <property type="evidence" value="ECO:0007669"/>
    <property type="project" value="UniProtKB-KW"/>
</dbReference>
<evidence type="ECO:0000256" key="1">
    <source>
        <dbReference type="ARBA" id="ARBA00006611"/>
    </source>
</evidence>
<accession>G7QB75</accession>
<dbReference type="GO" id="GO:0005886">
    <property type="term" value="C:plasma membrane"/>
    <property type="evidence" value="ECO:0007669"/>
    <property type="project" value="TreeGrafter"/>
</dbReference>
<dbReference type="Gene3D" id="3.40.50.300">
    <property type="entry name" value="P-loop containing nucleotide triphosphate hydrolases"/>
    <property type="match status" value="1"/>
</dbReference>
<dbReference type="RefSeq" id="WP_009182177.1">
    <property type="nucleotide sequence ID" value="NZ_CM001368.1"/>
</dbReference>
<dbReference type="PANTHER" id="PTHR30258:SF3">
    <property type="entry name" value="SLL1921 PROTEIN"/>
    <property type="match status" value="1"/>
</dbReference>
<dbReference type="HOGENOM" id="CLU_050857_1_0_7"/>
<protein>
    <submittedName>
        <fullName evidence="5">Type II secretion system protein E</fullName>
    </submittedName>
</protein>
<dbReference type="AlphaFoldDB" id="G7QB75"/>
<evidence type="ECO:0000313" key="5">
    <source>
        <dbReference type="EMBL" id="EHJ48817.1"/>
    </source>
</evidence>
<name>G7QB75_9BACT</name>
<dbReference type="SUPFAM" id="SSF52540">
    <property type="entry name" value="P-loop containing nucleoside triphosphate hydrolases"/>
    <property type="match status" value="1"/>
</dbReference>
<evidence type="ECO:0000259" key="4">
    <source>
        <dbReference type="Pfam" id="PF00437"/>
    </source>
</evidence>
<keyword evidence="3" id="KW-0067">ATP-binding</keyword>
<dbReference type="InterPro" id="IPR027417">
    <property type="entry name" value="P-loop_NTPase"/>
</dbReference>
<dbReference type="Pfam" id="PF00437">
    <property type="entry name" value="T2SSE"/>
    <property type="match status" value="1"/>
</dbReference>
<keyword evidence="2" id="KW-0547">Nucleotide-binding</keyword>
<organism evidence="5 6">
    <name type="scientific">Solidesulfovibrio carbinoliphilus subsp. oakridgensis</name>
    <dbReference type="NCBI Taxonomy" id="694327"/>
    <lineage>
        <taxon>Bacteria</taxon>
        <taxon>Pseudomonadati</taxon>
        <taxon>Thermodesulfobacteriota</taxon>
        <taxon>Desulfovibrionia</taxon>
        <taxon>Desulfovibrionales</taxon>
        <taxon>Desulfovibrionaceae</taxon>
        <taxon>Solidesulfovibrio</taxon>
    </lineage>
</organism>
<dbReference type="eggNOG" id="COG2805">
    <property type="taxonomic scope" value="Bacteria"/>
</dbReference>
<dbReference type="EMBL" id="CM001368">
    <property type="protein sequence ID" value="EHJ48817.1"/>
    <property type="molecule type" value="Genomic_DNA"/>
</dbReference>
<gene>
    <name evidence="5" type="ORF">DFW101_2813</name>
</gene>
<sequence>MLVDLSFSDLIILPDGSARLKGCPETGQQLIPVPADCTDEIKDLPNRLTDAVLSRRHMDPATGMRVESGTIRFHHQGIHYRVADIQDVNSGRTWFLRRLAERVPDLTGLGLPPYLCEWLLLEDQRQGLVLVAGAQASGKTTTASALVAGRLMRHGGHGVTFENPAELPLGGSWGEHGHCFQTEIQGEHELPEQIKRAHRYASPNIIFIGEILTKYAALEALRVALGSKQQLVVATIHGLDVIAALERLINWAQEFDGNNACENLANSLLAIILQDLEGEPKWQKISQYLLLPFVAPNPESSMRVKGIRAKLRERQFHSLHDDMRELRNRIADHGLKAI</sequence>
<dbReference type="InterPro" id="IPR001482">
    <property type="entry name" value="T2SS/T4SS_dom"/>
</dbReference>
<evidence type="ECO:0000256" key="3">
    <source>
        <dbReference type="ARBA" id="ARBA00022840"/>
    </source>
</evidence>
<dbReference type="Proteomes" id="UP000004662">
    <property type="component" value="Chromosome"/>
</dbReference>